<dbReference type="PANTHER" id="PTHR24220:SF470">
    <property type="entry name" value="CELL DIVISION ATP-BINDING PROTEIN FTSE"/>
    <property type="match status" value="1"/>
</dbReference>
<dbReference type="InterPro" id="IPR015854">
    <property type="entry name" value="ABC_transpr_LolD-like"/>
</dbReference>
<gene>
    <name evidence="4" type="ORF">D8S85_02045</name>
</gene>
<organism evidence="4 5">
    <name type="scientific">Butyricimonas faecalis</name>
    <dbReference type="NCBI Taxonomy" id="2093856"/>
    <lineage>
        <taxon>Bacteria</taxon>
        <taxon>Pseudomonadati</taxon>
        <taxon>Bacteroidota</taxon>
        <taxon>Bacteroidia</taxon>
        <taxon>Bacteroidales</taxon>
        <taxon>Odoribacteraceae</taxon>
        <taxon>Butyricimonas</taxon>
    </lineage>
</organism>
<evidence type="ECO:0000256" key="1">
    <source>
        <dbReference type="ARBA" id="ARBA00022741"/>
    </source>
</evidence>
<evidence type="ECO:0000313" key="4">
    <source>
        <dbReference type="EMBL" id="AZS31843.1"/>
    </source>
</evidence>
<dbReference type="Pfam" id="PF00005">
    <property type="entry name" value="ABC_tran"/>
    <property type="match status" value="1"/>
</dbReference>
<evidence type="ECO:0000313" key="5">
    <source>
        <dbReference type="Proteomes" id="UP000270673"/>
    </source>
</evidence>
<keyword evidence="5" id="KW-1185">Reference proteome</keyword>
<dbReference type="InterPro" id="IPR027417">
    <property type="entry name" value="P-loop_NTPase"/>
</dbReference>
<dbReference type="PANTHER" id="PTHR24220">
    <property type="entry name" value="IMPORT ATP-BINDING PROTEIN"/>
    <property type="match status" value="1"/>
</dbReference>
<dbReference type="KEGG" id="buy:D8S85_02045"/>
<dbReference type="RefSeq" id="WP_106625231.1">
    <property type="nucleotide sequence ID" value="NZ_CP032819.1"/>
</dbReference>
<dbReference type="InterPro" id="IPR017871">
    <property type="entry name" value="ABC_transporter-like_CS"/>
</dbReference>
<dbReference type="GO" id="GO:0005524">
    <property type="term" value="F:ATP binding"/>
    <property type="evidence" value="ECO:0007669"/>
    <property type="project" value="UniProtKB-KW"/>
</dbReference>
<dbReference type="GO" id="GO:0005886">
    <property type="term" value="C:plasma membrane"/>
    <property type="evidence" value="ECO:0007669"/>
    <property type="project" value="TreeGrafter"/>
</dbReference>
<dbReference type="PROSITE" id="PS00211">
    <property type="entry name" value="ABC_TRANSPORTER_1"/>
    <property type="match status" value="1"/>
</dbReference>
<protein>
    <submittedName>
        <fullName evidence="4">ATP-binding cassette domain-containing protein</fullName>
    </submittedName>
</protein>
<dbReference type="SMART" id="SM00382">
    <property type="entry name" value="AAA"/>
    <property type="match status" value="1"/>
</dbReference>
<accession>A0A3Q9IR77</accession>
<dbReference type="PROSITE" id="PS50893">
    <property type="entry name" value="ABC_TRANSPORTER_2"/>
    <property type="match status" value="1"/>
</dbReference>
<dbReference type="InterPro" id="IPR003593">
    <property type="entry name" value="AAA+_ATPase"/>
</dbReference>
<dbReference type="SUPFAM" id="SSF52540">
    <property type="entry name" value="P-loop containing nucleoside triphosphate hydrolases"/>
    <property type="match status" value="1"/>
</dbReference>
<dbReference type="OrthoDB" id="9802264at2"/>
<reference evidence="4 5" key="1">
    <citation type="submission" date="2018-10" db="EMBL/GenBank/DDBJ databases">
        <title>Butyricimonas faecalis sp. nov., isolated from human faeces and emended description of the genus Butyricimonas.</title>
        <authorList>
            <person name="Le Roy T."/>
            <person name="Van der Smissen P."/>
            <person name="Paquot A."/>
            <person name="Delzenne N."/>
            <person name="Muccioli G."/>
            <person name="Collet J.-F."/>
            <person name="Cani P.D."/>
        </authorList>
    </citation>
    <scope>NUCLEOTIDE SEQUENCE [LARGE SCALE GENOMIC DNA]</scope>
    <source>
        <strain evidence="4 5">H184</strain>
    </source>
</reference>
<dbReference type="GO" id="GO:0022857">
    <property type="term" value="F:transmembrane transporter activity"/>
    <property type="evidence" value="ECO:0007669"/>
    <property type="project" value="TreeGrafter"/>
</dbReference>
<dbReference type="GO" id="GO:0016887">
    <property type="term" value="F:ATP hydrolysis activity"/>
    <property type="evidence" value="ECO:0007669"/>
    <property type="project" value="InterPro"/>
</dbReference>
<keyword evidence="2 4" id="KW-0067">ATP-binding</keyword>
<evidence type="ECO:0000256" key="2">
    <source>
        <dbReference type="ARBA" id="ARBA00022840"/>
    </source>
</evidence>
<dbReference type="Proteomes" id="UP000270673">
    <property type="component" value="Chromosome"/>
</dbReference>
<name>A0A3Q9IR77_9BACT</name>
<dbReference type="InterPro" id="IPR003439">
    <property type="entry name" value="ABC_transporter-like_ATP-bd"/>
</dbReference>
<feature type="domain" description="ABC transporter" evidence="3">
    <location>
        <begin position="5"/>
        <end position="240"/>
    </location>
</feature>
<keyword evidence="1" id="KW-0547">Nucleotide-binding</keyword>
<dbReference type="AlphaFoldDB" id="A0A3Q9IR77"/>
<proteinExistence type="predicted"/>
<dbReference type="EMBL" id="CP032819">
    <property type="protein sequence ID" value="AZS31843.1"/>
    <property type="molecule type" value="Genomic_DNA"/>
</dbReference>
<evidence type="ECO:0000259" key="3">
    <source>
        <dbReference type="PROSITE" id="PS50893"/>
    </source>
</evidence>
<dbReference type="Gene3D" id="3.40.50.300">
    <property type="entry name" value="P-loop containing nucleotide triphosphate hydrolases"/>
    <property type="match status" value="1"/>
</dbReference>
<sequence>MEAIIKLENAVIRQQKNTILKDVSLEIKEGEFVYLIGKVGSGKTSLLKTLYAELPLAYGKGEVAGYQLSKIKKSQIAYLRRKCGIVFQDFKLLTDRNVYANLEFVLKATGWRDKKAIKERINEVLDKVELPDKRDKFPHQLSGGEQQRIVLARALLNAPPIILADEPTGNIDPETSYRLIELLKDICDSGKTVVIATHQYDLIEHFPGRVFRCENGALQEDFSFAEKLAARNKVMNEGLESELINIDNSETIENQENIDLSEIQVEPHLKIIEEKKEKDNDDSDVIGFELL</sequence>